<evidence type="ECO:0000313" key="4">
    <source>
        <dbReference type="Proteomes" id="UP000070188"/>
    </source>
</evidence>
<feature type="domain" description="HTH cro/C1-type" evidence="1">
    <location>
        <begin position="16"/>
        <end position="82"/>
    </location>
</feature>
<proteinExistence type="predicted"/>
<dbReference type="STRING" id="1469144.LI90_2545"/>
<dbReference type="SUPFAM" id="SSF48452">
    <property type="entry name" value="TPR-like"/>
    <property type="match status" value="1"/>
</dbReference>
<dbReference type="PROSITE" id="PS50943">
    <property type="entry name" value="HTH_CROC1"/>
    <property type="match status" value="1"/>
</dbReference>
<dbReference type="Gene3D" id="1.10.260.40">
    <property type="entry name" value="lambda repressor-like DNA-binding domains"/>
    <property type="match status" value="1"/>
</dbReference>
<evidence type="ECO:0000313" key="3">
    <source>
        <dbReference type="EMBL" id="KWX01513.1"/>
    </source>
</evidence>
<dbReference type="SMART" id="SM00028">
    <property type="entry name" value="TPR"/>
    <property type="match status" value="2"/>
</dbReference>
<dbReference type="EMBL" id="JYIJ01000018">
    <property type="protein sequence ID" value="KWX00413.1"/>
    <property type="molecule type" value="Genomic_DNA"/>
</dbReference>
<reference evidence="2 5" key="1">
    <citation type="submission" date="2015-02" db="EMBL/GenBank/DDBJ databases">
        <title>Physiological reanalysis, assessment of diazotrophy, and genome sequences of multiple isolates of Streptomyces thermoautotrophicus.</title>
        <authorList>
            <person name="MacKellar D.C."/>
            <person name="Lieber L."/>
            <person name="Norman J."/>
            <person name="Bolger A."/>
            <person name="Tobin C."/>
            <person name="Murray J.W."/>
            <person name="Prell J."/>
        </authorList>
    </citation>
    <scope>NUCLEOTIDE SEQUENCE [LARGE SCALE GENOMIC DNA]</scope>
    <source>
        <strain evidence="2 5">UBT1</strain>
    </source>
</reference>
<reference evidence="4" key="2">
    <citation type="submission" date="2015-04" db="EMBL/GenBank/DDBJ databases">
        <title>Physiological reanalysis, assessment of diazotrophy, and genome sequences of multiple isolates of Streptomyces thermoautotrophicus.</title>
        <authorList>
            <person name="MacKellar D.C."/>
            <person name="Lieber L."/>
            <person name="Norman J."/>
            <person name="Bolger A."/>
            <person name="Tobin C."/>
            <person name="Murray J.W."/>
            <person name="Chang R."/>
            <person name="Ford T."/>
            <person name="Nguyen P.Q."/>
            <person name="Woodward J."/>
            <person name="Permingeat H."/>
            <person name="Joshi N.S."/>
            <person name="Silver P.A."/>
            <person name="Usadel B."/>
            <person name="Rutherford A.W."/>
            <person name="Friesen M."/>
            <person name="Prell J."/>
        </authorList>
    </citation>
    <scope>NUCLEOTIDE SEQUENCE [LARGE SCALE GENOMIC DNA]</scope>
    <source>
        <strain evidence="4">H1</strain>
    </source>
</reference>
<protein>
    <recommendedName>
        <fullName evidence="1">HTH cro/C1-type domain-containing protein</fullName>
    </recommendedName>
</protein>
<dbReference type="Proteomes" id="UP000070188">
    <property type="component" value="Unassembled WGS sequence"/>
</dbReference>
<dbReference type="RefSeq" id="WP_066888043.1">
    <property type="nucleotide sequence ID" value="NZ_JYIJ01000018.1"/>
</dbReference>
<comment type="caution">
    <text evidence="3">The sequence shown here is derived from an EMBL/GenBank/DDBJ whole genome shotgun (WGS) entry which is preliminary data.</text>
</comment>
<sequence>MVFQKAGKEHTPNHKLRALRIQRNWSQQEFAEAIRAKAASMGLNLAADEKRVGRWERGEVRWPSPAYRRVLTELLGVSVEELGFRIPGQLSEAVPRLTAPTRTESENAEECDDPVRRREFVGGALAITGLGVDEETSDWVAPGPGLGLSWIGDENETPARVGLAAVERIEALVKRFQHIDRELGGSDLCTPIARHVRRAFALLKGSCPPGLARRLHSAVAELAQLGGWLSYDAGRYRDAWRYYDMALYAAHGAENRRLVAQILGCMSLQATYVGKAREGVALARSGRDGAAGALTPREEAMLAAREARGYAKLGEETPCLRALDRAREAFAEAGQEASRTSVAFFDAAELAANAGICFLDLGRPAEAEPLLTEALALQDTDQVRNHALYLGRLASTQLLLEDLDRACATAREALAAAQQVASARSVQRLRDFQRQSTRFRDVPVVREFHEELLAVVA</sequence>
<dbReference type="PATRIC" id="fig|1469144.10.peg.2754"/>
<dbReference type="Proteomes" id="UP000070659">
    <property type="component" value="Unassembled WGS sequence"/>
</dbReference>
<dbReference type="CDD" id="cd00093">
    <property type="entry name" value="HTH_XRE"/>
    <property type="match status" value="1"/>
</dbReference>
<dbReference type="GO" id="GO:0003677">
    <property type="term" value="F:DNA binding"/>
    <property type="evidence" value="ECO:0007669"/>
    <property type="project" value="InterPro"/>
</dbReference>
<dbReference type="SMART" id="SM00530">
    <property type="entry name" value="HTH_XRE"/>
    <property type="match status" value="1"/>
</dbReference>
<dbReference type="AlphaFoldDB" id="A0A132MUJ5"/>
<accession>A0A132MUJ5</accession>
<gene>
    <name evidence="3" type="ORF">LI90_2545</name>
    <name evidence="2" type="ORF">TH66_16625</name>
</gene>
<dbReference type="InterPro" id="IPR010982">
    <property type="entry name" value="Lambda_DNA-bd_dom_sf"/>
</dbReference>
<keyword evidence="4" id="KW-1185">Reference proteome</keyword>
<evidence type="ECO:0000313" key="2">
    <source>
        <dbReference type="EMBL" id="KWX00413.1"/>
    </source>
</evidence>
<dbReference type="InterPro" id="IPR001387">
    <property type="entry name" value="Cro/C1-type_HTH"/>
</dbReference>
<dbReference type="InterPro" id="IPR019734">
    <property type="entry name" value="TPR_rpt"/>
</dbReference>
<dbReference type="InterPro" id="IPR011990">
    <property type="entry name" value="TPR-like_helical_dom_sf"/>
</dbReference>
<dbReference type="Gene3D" id="1.25.40.10">
    <property type="entry name" value="Tetratricopeptide repeat domain"/>
    <property type="match status" value="1"/>
</dbReference>
<organism evidence="3 4">
    <name type="scientific">Carbonactinospora thermoautotrophica</name>
    <dbReference type="NCBI Taxonomy" id="1469144"/>
    <lineage>
        <taxon>Bacteria</taxon>
        <taxon>Bacillati</taxon>
        <taxon>Actinomycetota</taxon>
        <taxon>Actinomycetes</taxon>
        <taxon>Kitasatosporales</taxon>
        <taxon>Carbonactinosporaceae</taxon>
        <taxon>Carbonactinospora</taxon>
    </lineage>
</organism>
<dbReference type="EMBL" id="LAXD01000001">
    <property type="protein sequence ID" value="KWX01513.1"/>
    <property type="molecule type" value="Genomic_DNA"/>
</dbReference>
<evidence type="ECO:0000313" key="5">
    <source>
        <dbReference type="Proteomes" id="UP000070659"/>
    </source>
</evidence>
<evidence type="ECO:0000259" key="1">
    <source>
        <dbReference type="PROSITE" id="PS50943"/>
    </source>
</evidence>
<name>A0A132MUJ5_9ACTN</name>
<reference evidence="3" key="3">
    <citation type="submission" date="2015-04" db="EMBL/GenBank/DDBJ databases">
        <title>Physiological reanalysis, assessment of diazotrophy, and genome sequences of multiple isolates of Streptomyces thermoautotrophicus.</title>
        <authorList>
            <person name="MacKellar D.C."/>
            <person name="Lieber L."/>
            <person name="Norman J."/>
            <person name="Bolger A."/>
            <person name="Tobin C."/>
            <person name="Murray J.W."/>
            <person name="Woodward J."/>
            <person name="Friesen M."/>
            <person name="Prell J."/>
        </authorList>
    </citation>
    <scope>NUCLEOTIDE SEQUENCE [LARGE SCALE GENOMIC DNA]</scope>
    <source>
        <strain evidence="3">H1</strain>
    </source>
</reference>
<dbReference type="SUPFAM" id="SSF47413">
    <property type="entry name" value="lambda repressor-like DNA-binding domains"/>
    <property type="match status" value="1"/>
</dbReference>